<keyword evidence="3" id="KW-1185">Reference proteome</keyword>
<dbReference type="STRING" id="97972.A0A2V1DGW9"/>
<evidence type="ECO:0000313" key="3">
    <source>
        <dbReference type="Proteomes" id="UP000244855"/>
    </source>
</evidence>
<dbReference type="GO" id="GO:0000070">
    <property type="term" value="P:mitotic sister chromatid segregation"/>
    <property type="evidence" value="ECO:0007669"/>
    <property type="project" value="InterPro"/>
</dbReference>
<dbReference type="PANTHER" id="PTHR31749">
    <property type="entry name" value="KINETOCHORE-ASSOCIATED PROTEIN NSL1 HOMOLOG"/>
    <property type="match status" value="1"/>
</dbReference>
<organism evidence="2 3">
    <name type="scientific">Periconia macrospinosa</name>
    <dbReference type="NCBI Taxonomy" id="97972"/>
    <lineage>
        <taxon>Eukaryota</taxon>
        <taxon>Fungi</taxon>
        <taxon>Dikarya</taxon>
        <taxon>Ascomycota</taxon>
        <taxon>Pezizomycotina</taxon>
        <taxon>Dothideomycetes</taxon>
        <taxon>Pleosporomycetidae</taxon>
        <taxon>Pleosporales</taxon>
        <taxon>Massarineae</taxon>
        <taxon>Periconiaceae</taxon>
        <taxon>Periconia</taxon>
    </lineage>
</organism>
<dbReference type="Proteomes" id="UP000244855">
    <property type="component" value="Unassembled WGS sequence"/>
</dbReference>
<evidence type="ECO:0000256" key="1">
    <source>
        <dbReference type="SAM" id="Coils"/>
    </source>
</evidence>
<dbReference type="GO" id="GO:0000444">
    <property type="term" value="C:MIS12/MIND type complex"/>
    <property type="evidence" value="ECO:0007669"/>
    <property type="project" value="TreeGrafter"/>
</dbReference>
<dbReference type="Pfam" id="PF08641">
    <property type="entry name" value="Mis14"/>
    <property type="match status" value="1"/>
</dbReference>
<evidence type="ECO:0008006" key="4">
    <source>
        <dbReference type="Google" id="ProtNLM"/>
    </source>
</evidence>
<name>A0A2V1DGW9_9PLEO</name>
<gene>
    <name evidence="2" type="ORF">DM02DRAFT_617272</name>
</gene>
<dbReference type="EMBL" id="KZ805466">
    <property type="protein sequence ID" value="PVH96364.1"/>
    <property type="molecule type" value="Genomic_DNA"/>
</dbReference>
<dbReference type="InterPro" id="IPR013950">
    <property type="entry name" value="Mis14/Nsl1"/>
</dbReference>
<reference evidence="2 3" key="1">
    <citation type="journal article" date="2018" name="Sci. Rep.">
        <title>Comparative genomics provides insights into the lifestyle and reveals functional heterogeneity of dark septate endophytic fungi.</title>
        <authorList>
            <person name="Knapp D.G."/>
            <person name="Nemeth J.B."/>
            <person name="Barry K."/>
            <person name="Hainaut M."/>
            <person name="Henrissat B."/>
            <person name="Johnson J."/>
            <person name="Kuo A."/>
            <person name="Lim J.H.P."/>
            <person name="Lipzen A."/>
            <person name="Nolan M."/>
            <person name="Ohm R.A."/>
            <person name="Tamas L."/>
            <person name="Grigoriev I.V."/>
            <person name="Spatafora J.W."/>
            <person name="Nagy L.G."/>
            <person name="Kovacs G.M."/>
        </authorList>
    </citation>
    <scope>NUCLEOTIDE SEQUENCE [LARGE SCALE GENOMIC DNA]</scope>
    <source>
        <strain evidence="2 3">DSE2036</strain>
    </source>
</reference>
<dbReference type="AlphaFoldDB" id="A0A2V1DGW9"/>
<feature type="coiled-coil region" evidence="1">
    <location>
        <begin position="152"/>
        <end position="213"/>
    </location>
</feature>
<accession>A0A2V1DGW9</accession>
<sequence length="240" mass="26436">MDSEHRKIELQSPADLTYITAKIRTLARQKLDLHLPTQADATEPDELRTNVENLVDAFVTQVLLGMKANISINGIDVVSRGSNKTGGDAMDVDGDQGSAGALGNLEDGVVEVEEFEPFDDKLRARLGAAVQKRDALVAKISNHRRTTPALAARKFEEQFEHEMRAMEAAQEEADRYAAEIAGQDGEVVGAEGLKRQEEVERNWERALEGLERLNKGLPETRARLERCRDVVGYLGGKGKA</sequence>
<protein>
    <recommendedName>
        <fullName evidence="4">Kinetochore protein mis14</fullName>
    </recommendedName>
</protein>
<dbReference type="PANTHER" id="PTHR31749:SF3">
    <property type="entry name" value="KINETOCHORE-ASSOCIATED PROTEIN NSL1 HOMOLOG"/>
    <property type="match status" value="1"/>
</dbReference>
<keyword evidence="1" id="KW-0175">Coiled coil</keyword>
<dbReference type="OrthoDB" id="2135762at2759"/>
<proteinExistence type="predicted"/>
<evidence type="ECO:0000313" key="2">
    <source>
        <dbReference type="EMBL" id="PVH96364.1"/>
    </source>
</evidence>